<dbReference type="Proteomes" id="UP001515500">
    <property type="component" value="Chromosome 6"/>
</dbReference>
<keyword evidence="2" id="KW-1185">Reference proteome</keyword>
<gene>
    <name evidence="3" type="primary">LOC120263664</name>
</gene>
<accession>A0AB40BM08</accession>
<protein>
    <submittedName>
        <fullName evidence="3">Uncharacterized protein LOC120263664</fullName>
    </submittedName>
</protein>
<feature type="compositionally biased region" description="Pro residues" evidence="1">
    <location>
        <begin position="331"/>
        <end position="346"/>
    </location>
</feature>
<dbReference type="InterPro" id="IPR032567">
    <property type="entry name" value="RTL1-rel"/>
</dbReference>
<dbReference type="PANTHER" id="PTHR15503">
    <property type="entry name" value="LDOC1 RELATED"/>
    <property type="match status" value="1"/>
</dbReference>
<evidence type="ECO:0000313" key="2">
    <source>
        <dbReference type="Proteomes" id="UP001515500"/>
    </source>
</evidence>
<dbReference type="AlphaFoldDB" id="A0AB40BM08"/>
<dbReference type="Pfam" id="PF08284">
    <property type="entry name" value="RVP_2"/>
    <property type="match status" value="1"/>
</dbReference>
<organism evidence="2 3">
    <name type="scientific">Dioscorea cayennensis subsp. rotundata</name>
    <name type="common">White Guinea yam</name>
    <name type="synonym">Dioscorea rotundata</name>
    <dbReference type="NCBI Taxonomy" id="55577"/>
    <lineage>
        <taxon>Eukaryota</taxon>
        <taxon>Viridiplantae</taxon>
        <taxon>Streptophyta</taxon>
        <taxon>Embryophyta</taxon>
        <taxon>Tracheophyta</taxon>
        <taxon>Spermatophyta</taxon>
        <taxon>Magnoliopsida</taxon>
        <taxon>Liliopsida</taxon>
        <taxon>Dioscoreales</taxon>
        <taxon>Dioscoreaceae</taxon>
        <taxon>Dioscorea</taxon>
    </lineage>
</organism>
<dbReference type="Gene3D" id="2.40.70.10">
    <property type="entry name" value="Acid Proteases"/>
    <property type="match status" value="1"/>
</dbReference>
<proteinExistence type="predicted"/>
<name>A0AB40BM08_DIOCR</name>
<dbReference type="RefSeq" id="XP_039127559.1">
    <property type="nucleotide sequence ID" value="XM_039271625.1"/>
</dbReference>
<sequence>MTEGMTTRSRVVEESIHHLNDRQDALLAKMEDLCGSVQQYAELFDTIQKSLATQQTVMSDMMFKLSKIERGPPPPLLSSPPVSPGTGYPHLMAASSAVGHPSQPLARLPKLEIPLFTCENLSYDPAPAIQWYHWLFATDQLTTWSAFVRLADICFGPSKYVNHEARLYKLRQQSSVMVYMSEFECLSTRVMGLRPNSLLNCFLSGLRKDIQRELYTLQPETLADAMGLAKIIEDKCNAARAALGPPRLPFRALPMGNTGLPTPGVPRFPAPPTTLPIKKLTPAEMAARRKRGLCFNCDSPFTRGHRCNPPQFLCLLVDEGTESPEEVLEPDPVPLEVPAESPPAEPPSEEIPSISFHAFTGALVPSTLKIAGIINGKRVTVLIDGGSTNNFLQTRLASHLGLTTHVASQLTVTVGNGEQLQCGGECLQVPLKLGEALFPVDLLLLPVFGADVVLGVHWLARRGPTLFDYKNLWMEFDHHGARVRLHGLPMACGDMVSPASLRRDALGHTGSQYFHLSVTWTDDQRPPAGFFVSADISAPLVFVDQLNQLIRHFTDIFSIPTGLPPARSFDHRIRLQPNTSPVNVRPCRYPHF</sequence>
<evidence type="ECO:0000256" key="1">
    <source>
        <dbReference type="SAM" id="MobiDB-lite"/>
    </source>
</evidence>
<dbReference type="InterPro" id="IPR021109">
    <property type="entry name" value="Peptidase_aspartic_dom_sf"/>
</dbReference>
<dbReference type="PANTHER" id="PTHR15503:SF22">
    <property type="entry name" value="TRANSPOSON TY3-I GAG POLYPROTEIN"/>
    <property type="match status" value="1"/>
</dbReference>
<dbReference type="GeneID" id="120263664"/>
<feature type="region of interest" description="Disordered" evidence="1">
    <location>
        <begin position="323"/>
        <end position="348"/>
    </location>
</feature>
<dbReference type="SUPFAM" id="SSF50630">
    <property type="entry name" value="Acid proteases"/>
    <property type="match status" value="1"/>
</dbReference>
<reference evidence="3" key="1">
    <citation type="submission" date="2025-08" db="UniProtKB">
        <authorList>
            <consortium name="RefSeq"/>
        </authorList>
    </citation>
    <scope>IDENTIFICATION</scope>
</reference>
<evidence type="ECO:0000313" key="3">
    <source>
        <dbReference type="RefSeq" id="XP_039127559.1"/>
    </source>
</evidence>
<dbReference type="CDD" id="cd00303">
    <property type="entry name" value="retropepsin_like"/>
    <property type="match status" value="1"/>
</dbReference>